<dbReference type="GO" id="GO:0003677">
    <property type="term" value="F:DNA binding"/>
    <property type="evidence" value="ECO:0007669"/>
    <property type="project" value="UniProtKB-KW"/>
</dbReference>
<keyword evidence="2" id="KW-0805">Transcription regulation</keyword>
<dbReference type="AlphaFoldDB" id="A0A9D0YTG3"/>
<evidence type="ECO:0000256" key="2">
    <source>
        <dbReference type="ARBA" id="ARBA00023015"/>
    </source>
</evidence>
<organism evidence="9 10">
    <name type="scientific">Candidatus Enterenecus faecium</name>
    <dbReference type="NCBI Taxonomy" id="2840780"/>
    <lineage>
        <taxon>Bacteria</taxon>
        <taxon>Bacillati</taxon>
        <taxon>Bacillota</taxon>
        <taxon>Clostridia</taxon>
        <taxon>Eubacteriales</taxon>
        <taxon>Candidatus Enterenecus</taxon>
    </lineage>
</organism>
<dbReference type="GO" id="GO:0006352">
    <property type="term" value="P:DNA-templated transcription initiation"/>
    <property type="evidence" value="ECO:0007669"/>
    <property type="project" value="InterPro"/>
</dbReference>
<keyword evidence="3" id="KW-0731">Sigma factor</keyword>
<dbReference type="InterPro" id="IPR013249">
    <property type="entry name" value="RNA_pol_sigma70_r4_t2"/>
</dbReference>
<protein>
    <submittedName>
        <fullName evidence="9">Sigma-70 family RNA polymerase sigma factor</fullName>
    </submittedName>
</protein>
<dbReference type="SUPFAM" id="SSF88946">
    <property type="entry name" value="Sigma2 domain of RNA polymerase sigma factors"/>
    <property type="match status" value="1"/>
</dbReference>
<comment type="similarity">
    <text evidence="1">Belongs to the sigma-70 factor family. ECF subfamily.</text>
</comment>
<feature type="domain" description="RNA polymerase sigma-70 region 2" evidence="7">
    <location>
        <begin position="24"/>
        <end position="91"/>
    </location>
</feature>
<reference evidence="9" key="2">
    <citation type="journal article" date="2021" name="PeerJ">
        <title>Extensive microbial diversity within the chicken gut microbiome revealed by metagenomics and culture.</title>
        <authorList>
            <person name="Gilroy R."/>
            <person name="Ravi A."/>
            <person name="Getino M."/>
            <person name="Pursley I."/>
            <person name="Horton D.L."/>
            <person name="Alikhan N.F."/>
            <person name="Baker D."/>
            <person name="Gharbi K."/>
            <person name="Hall N."/>
            <person name="Watson M."/>
            <person name="Adriaenssens E.M."/>
            <person name="Foster-Nyarko E."/>
            <person name="Jarju S."/>
            <person name="Secka A."/>
            <person name="Antonio M."/>
            <person name="Oren A."/>
            <person name="Chaudhuri R.R."/>
            <person name="La Ragione R."/>
            <person name="Hildebrand F."/>
            <person name="Pallen M.J."/>
        </authorList>
    </citation>
    <scope>NUCLEOTIDE SEQUENCE</scope>
    <source>
        <strain evidence="9">ChiGjej2B2-12916</strain>
    </source>
</reference>
<keyword evidence="4" id="KW-0238">DNA-binding</keyword>
<evidence type="ECO:0000256" key="3">
    <source>
        <dbReference type="ARBA" id="ARBA00023082"/>
    </source>
</evidence>
<comment type="caution">
    <text evidence="9">The sequence shown here is derived from an EMBL/GenBank/DDBJ whole genome shotgun (WGS) entry which is preliminary data.</text>
</comment>
<dbReference type="Proteomes" id="UP000886879">
    <property type="component" value="Unassembled WGS sequence"/>
</dbReference>
<evidence type="ECO:0000256" key="4">
    <source>
        <dbReference type="ARBA" id="ARBA00023125"/>
    </source>
</evidence>
<evidence type="ECO:0000256" key="5">
    <source>
        <dbReference type="ARBA" id="ARBA00023163"/>
    </source>
</evidence>
<dbReference type="InterPro" id="IPR013325">
    <property type="entry name" value="RNA_pol_sigma_r2"/>
</dbReference>
<dbReference type="Gene3D" id="1.10.1740.10">
    <property type="match status" value="1"/>
</dbReference>
<dbReference type="NCBIfam" id="TIGR02937">
    <property type="entry name" value="sigma70-ECF"/>
    <property type="match status" value="1"/>
</dbReference>
<evidence type="ECO:0000256" key="1">
    <source>
        <dbReference type="ARBA" id="ARBA00010641"/>
    </source>
</evidence>
<evidence type="ECO:0000256" key="6">
    <source>
        <dbReference type="SAM" id="MobiDB-lite"/>
    </source>
</evidence>
<evidence type="ECO:0000313" key="10">
    <source>
        <dbReference type="Proteomes" id="UP000886879"/>
    </source>
</evidence>
<evidence type="ECO:0000259" key="7">
    <source>
        <dbReference type="Pfam" id="PF04542"/>
    </source>
</evidence>
<dbReference type="Gene3D" id="1.10.10.10">
    <property type="entry name" value="Winged helix-like DNA-binding domain superfamily/Winged helix DNA-binding domain"/>
    <property type="match status" value="1"/>
</dbReference>
<reference evidence="9" key="1">
    <citation type="submission" date="2020-10" db="EMBL/GenBank/DDBJ databases">
        <authorList>
            <person name="Gilroy R."/>
        </authorList>
    </citation>
    <scope>NUCLEOTIDE SEQUENCE</scope>
    <source>
        <strain evidence="9">ChiGjej2B2-12916</strain>
    </source>
</reference>
<dbReference type="SUPFAM" id="SSF88659">
    <property type="entry name" value="Sigma3 and sigma4 domains of RNA polymerase sigma factors"/>
    <property type="match status" value="1"/>
</dbReference>
<dbReference type="PANTHER" id="PTHR43133">
    <property type="entry name" value="RNA POLYMERASE ECF-TYPE SIGMA FACTO"/>
    <property type="match status" value="1"/>
</dbReference>
<dbReference type="PANTHER" id="PTHR43133:SF8">
    <property type="entry name" value="RNA POLYMERASE SIGMA FACTOR HI_1459-RELATED"/>
    <property type="match status" value="1"/>
</dbReference>
<dbReference type="EMBL" id="DVFO01000023">
    <property type="protein sequence ID" value="HIQ60448.1"/>
    <property type="molecule type" value="Genomic_DNA"/>
</dbReference>
<dbReference type="InterPro" id="IPR007627">
    <property type="entry name" value="RNA_pol_sigma70_r2"/>
</dbReference>
<dbReference type="InterPro" id="IPR039425">
    <property type="entry name" value="RNA_pol_sigma-70-like"/>
</dbReference>
<dbReference type="CDD" id="cd06171">
    <property type="entry name" value="Sigma70_r4"/>
    <property type="match status" value="1"/>
</dbReference>
<evidence type="ECO:0000313" key="9">
    <source>
        <dbReference type="EMBL" id="HIQ60448.1"/>
    </source>
</evidence>
<sequence length="192" mass="22015">MRNVEEQEWISQAAQGDTQAFAHLVEQYETVVYHQALRLVGNREDAADVTQEVFWKAWRALPTFRRESSFSTWLYRLTDNACLDLLRREKKRRGDASLDDEESLSLAQQLPHPGPSPQEHLERGERMTALEQGLQQLSQEHRRILVLREINGLSYQEIGAILGLSDGTVKSRLARARLALANYLRQSGNFSP</sequence>
<dbReference type="Pfam" id="PF08281">
    <property type="entry name" value="Sigma70_r4_2"/>
    <property type="match status" value="1"/>
</dbReference>
<dbReference type="GO" id="GO:0016987">
    <property type="term" value="F:sigma factor activity"/>
    <property type="evidence" value="ECO:0007669"/>
    <property type="project" value="UniProtKB-KW"/>
</dbReference>
<feature type="domain" description="RNA polymerase sigma factor 70 region 4 type 2" evidence="8">
    <location>
        <begin position="129"/>
        <end position="180"/>
    </location>
</feature>
<proteinExistence type="inferred from homology"/>
<accession>A0A9D0YTG3</accession>
<dbReference type="InterPro" id="IPR013324">
    <property type="entry name" value="RNA_pol_sigma_r3/r4-like"/>
</dbReference>
<name>A0A9D0YTG3_9FIRM</name>
<gene>
    <name evidence="9" type="ORF">IAD31_02480</name>
</gene>
<dbReference type="Pfam" id="PF04542">
    <property type="entry name" value="Sigma70_r2"/>
    <property type="match status" value="1"/>
</dbReference>
<keyword evidence="5" id="KW-0804">Transcription</keyword>
<dbReference type="InterPro" id="IPR014284">
    <property type="entry name" value="RNA_pol_sigma-70_dom"/>
</dbReference>
<dbReference type="InterPro" id="IPR036388">
    <property type="entry name" value="WH-like_DNA-bd_sf"/>
</dbReference>
<evidence type="ECO:0000259" key="8">
    <source>
        <dbReference type="Pfam" id="PF08281"/>
    </source>
</evidence>
<feature type="region of interest" description="Disordered" evidence="6">
    <location>
        <begin position="94"/>
        <end position="122"/>
    </location>
</feature>